<evidence type="ECO:0000256" key="7">
    <source>
        <dbReference type="ARBA" id="ARBA00023136"/>
    </source>
</evidence>
<dbReference type="RefSeq" id="XP_024882869.1">
    <property type="nucleotide sequence ID" value="XM_025027101.1"/>
</dbReference>
<evidence type="ECO:0000256" key="6">
    <source>
        <dbReference type="ARBA" id="ARBA00022989"/>
    </source>
</evidence>
<sequence length="135" mass="15632">MSRFEICFIFLIVLSVIILSLNTFRLFQILSSSTYNTEELPITFISTSISFIYMFLANFIGQEITDHYDLIFATAYEVQWYITPLYIQNFILFLLLRGNKSFSLKFGGLFVASLPFFATLANASLSYFIVIYSTR</sequence>
<dbReference type="GO" id="GO:0007165">
    <property type="term" value="P:signal transduction"/>
    <property type="evidence" value="ECO:0007669"/>
    <property type="project" value="UniProtKB-KW"/>
</dbReference>
<evidence type="ECO:0000256" key="2">
    <source>
        <dbReference type="ARBA" id="ARBA00022475"/>
    </source>
</evidence>
<feature type="transmembrane region" description="Helical" evidence="10">
    <location>
        <begin position="108"/>
        <end position="132"/>
    </location>
</feature>
<keyword evidence="2" id="KW-1003">Cell membrane</keyword>
<gene>
    <name evidence="12" type="primary">LOC112461734</name>
</gene>
<dbReference type="AlphaFoldDB" id="A0A6J1QKC5"/>
<keyword evidence="11" id="KW-1185">Reference proteome</keyword>
<keyword evidence="8" id="KW-0675">Receptor</keyword>
<keyword evidence="4 10" id="KW-0812">Transmembrane</keyword>
<keyword evidence="3" id="KW-0716">Sensory transduction</keyword>
<keyword evidence="9" id="KW-0807">Transducer</keyword>
<evidence type="ECO:0000256" key="3">
    <source>
        <dbReference type="ARBA" id="ARBA00022606"/>
    </source>
</evidence>
<dbReference type="GO" id="GO:0004984">
    <property type="term" value="F:olfactory receptor activity"/>
    <property type="evidence" value="ECO:0007669"/>
    <property type="project" value="InterPro"/>
</dbReference>
<evidence type="ECO:0000256" key="4">
    <source>
        <dbReference type="ARBA" id="ARBA00022692"/>
    </source>
</evidence>
<dbReference type="Pfam" id="PF02949">
    <property type="entry name" value="7tm_6"/>
    <property type="match status" value="1"/>
</dbReference>
<accession>A0A6J1QKC5</accession>
<evidence type="ECO:0000313" key="12">
    <source>
        <dbReference type="RefSeq" id="XP_024882869.1"/>
    </source>
</evidence>
<keyword evidence="7 10" id="KW-0472">Membrane</keyword>
<dbReference type="GO" id="GO:0005886">
    <property type="term" value="C:plasma membrane"/>
    <property type="evidence" value="ECO:0007669"/>
    <property type="project" value="UniProtKB-SubCell"/>
</dbReference>
<keyword evidence="5" id="KW-0552">Olfaction</keyword>
<dbReference type="PANTHER" id="PTHR21137">
    <property type="entry name" value="ODORANT RECEPTOR"/>
    <property type="match status" value="1"/>
</dbReference>
<evidence type="ECO:0000256" key="5">
    <source>
        <dbReference type="ARBA" id="ARBA00022725"/>
    </source>
</evidence>
<feature type="transmembrane region" description="Helical" evidence="10">
    <location>
        <begin position="6"/>
        <end position="27"/>
    </location>
</feature>
<reference evidence="12" key="1">
    <citation type="submission" date="2025-08" db="UniProtKB">
        <authorList>
            <consortium name="RefSeq"/>
        </authorList>
    </citation>
    <scope>IDENTIFICATION</scope>
    <source>
        <tissue evidence="12">Whole body</tissue>
    </source>
</reference>
<dbReference type="GeneID" id="112461734"/>
<dbReference type="GO" id="GO:0005549">
    <property type="term" value="F:odorant binding"/>
    <property type="evidence" value="ECO:0007669"/>
    <property type="project" value="InterPro"/>
</dbReference>
<evidence type="ECO:0000256" key="1">
    <source>
        <dbReference type="ARBA" id="ARBA00004651"/>
    </source>
</evidence>
<proteinExistence type="predicted"/>
<protein>
    <submittedName>
        <fullName evidence="12">Uncharacterized protein LOC112461734</fullName>
    </submittedName>
</protein>
<keyword evidence="6 10" id="KW-1133">Transmembrane helix</keyword>
<evidence type="ECO:0000256" key="8">
    <source>
        <dbReference type="ARBA" id="ARBA00023170"/>
    </source>
</evidence>
<feature type="transmembrane region" description="Helical" evidence="10">
    <location>
        <begin position="80"/>
        <end position="96"/>
    </location>
</feature>
<evidence type="ECO:0000256" key="9">
    <source>
        <dbReference type="ARBA" id="ARBA00023224"/>
    </source>
</evidence>
<dbReference type="PANTHER" id="PTHR21137:SF35">
    <property type="entry name" value="ODORANT RECEPTOR 19A-RELATED"/>
    <property type="match status" value="1"/>
</dbReference>
<dbReference type="InterPro" id="IPR004117">
    <property type="entry name" value="7tm6_olfct_rcpt"/>
</dbReference>
<dbReference type="Proteomes" id="UP000504618">
    <property type="component" value="Unplaced"/>
</dbReference>
<evidence type="ECO:0000256" key="10">
    <source>
        <dbReference type="SAM" id="Phobius"/>
    </source>
</evidence>
<evidence type="ECO:0000313" key="11">
    <source>
        <dbReference type="Proteomes" id="UP000504618"/>
    </source>
</evidence>
<comment type="subcellular location">
    <subcellularLocation>
        <location evidence="1">Cell membrane</location>
        <topology evidence="1">Multi-pass membrane protein</topology>
    </subcellularLocation>
</comment>
<name>A0A6J1QKC5_9HYME</name>
<dbReference type="OrthoDB" id="7547851at2759"/>
<organism evidence="11 12">
    <name type="scientific">Temnothorax curvispinosus</name>
    <dbReference type="NCBI Taxonomy" id="300111"/>
    <lineage>
        <taxon>Eukaryota</taxon>
        <taxon>Metazoa</taxon>
        <taxon>Ecdysozoa</taxon>
        <taxon>Arthropoda</taxon>
        <taxon>Hexapoda</taxon>
        <taxon>Insecta</taxon>
        <taxon>Pterygota</taxon>
        <taxon>Neoptera</taxon>
        <taxon>Endopterygota</taxon>
        <taxon>Hymenoptera</taxon>
        <taxon>Apocrita</taxon>
        <taxon>Aculeata</taxon>
        <taxon>Formicoidea</taxon>
        <taxon>Formicidae</taxon>
        <taxon>Myrmicinae</taxon>
        <taxon>Temnothorax</taxon>
    </lineage>
</organism>
<feature type="transmembrane region" description="Helical" evidence="10">
    <location>
        <begin position="39"/>
        <end position="60"/>
    </location>
</feature>